<proteinExistence type="predicted"/>
<dbReference type="InterPro" id="IPR050796">
    <property type="entry name" value="SCF_F-box_component"/>
</dbReference>
<evidence type="ECO:0000259" key="1">
    <source>
        <dbReference type="Pfam" id="PF07734"/>
    </source>
</evidence>
<feature type="domain" description="F-box associated beta-propeller type 1" evidence="1">
    <location>
        <begin position="8"/>
        <end position="293"/>
    </location>
</feature>
<accession>A0ABD3CFU4</accession>
<protein>
    <recommendedName>
        <fullName evidence="1">F-box associated beta-propeller type 1 domain-containing protein</fullName>
    </recommendedName>
</protein>
<dbReference type="InterPro" id="IPR006527">
    <property type="entry name" value="F-box-assoc_dom_typ1"/>
</dbReference>
<gene>
    <name evidence="2" type="ORF">CASFOL_027794</name>
</gene>
<dbReference type="AlphaFoldDB" id="A0ABD3CFU4"/>
<organism evidence="2 3">
    <name type="scientific">Castilleja foliolosa</name>
    <dbReference type="NCBI Taxonomy" id="1961234"/>
    <lineage>
        <taxon>Eukaryota</taxon>
        <taxon>Viridiplantae</taxon>
        <taxon>Streptophyta</taxon>
        <taxon>Embryophyta</taxon>
        <taxon>Tracheophyta</taxon>
        <taxon>Spermatophyta</taxon>
        <taxon>Magnoliopsida</taxon>
        <taxon>eudicotyledons</taxon>
        <taxon>Gunneridae</taxon>
        <taxon>Pentapetalae</taxon>
        <taxon>asterids</taxon>
        <taxon>lamiids</taxon>
        <taxon>Lamiales</taxon>
        <taxon>Orobanchaceae</taxon>
        <taxon>Pedicularideae</taxon>
        <taxon>Castillejinae</taxon>
        <taxon>Castilleja</taxon>
    </lineage>
</organism>
<reference evidence="3" key="1">
    <citation type="journal article" date="2024" name="IScience">
        <title>Strigolactones Initiate the Formation of Haustorium-like Structures in Castilleja.</title>
        <authorList>
            <person name="Buerger M."/>
            <person name="Peterson D."/>
            <person name="Chory J."/>
        </authorList>
    </citation>
    <scope>NUCLEOTIDE SEQUENCE [LARGE SCALE GENOMIC DNA]</scope>
</reference>
<evidence type="ECO:0000313" key="3">
    <source>
        <dbReference type="Proteomes" id="UP001632038"/>
    </source>
</evidence>
<comment type="caution">
    <text evidence="2">The sequence shown here is derived from an EMBL/GenBank/DDBJ whole genome shotgun (WGS) entry which is preliminary data.</text>
</comment>
<dbReference type="PANTHER" id="PTHR31672">
    <property type="entry name" value="BNACNNG10540D PROTEIN"/>
    <property type="match status" value="1"/>
</dbReference>
<dbReference type="Proteomes" id="UP001632038">
    <property type="component" value="Unassembled WGS sequence"/>
</dbReference>
<keyword evidence="3" id="KW-1185">Reference proteome</keyword>
<sequence length="318" mass="37052">MKWNRSNTISVFNIDSNKKKARILDDPLNDTLVEINIVGCCNGLVCIRSGQGLVLWNPAMSLSKTVSLLKDHTSLLKDHMHFQRELLGFGYHAESDDFKVVRIILKYKRIFGCVRCVEVYSVNRDSWTTIDTGFQFSELLFYWVKNSATVSGNPYWVGKVRKVGGIKDVLICFDMSKLVFKIVPLSSLDYNDVKQDIEFVDFNGFLGALAVTWENQEELYSKFWENEKNIEYVDFWVFDDGEQIWRKSHSVGPIEVKMNKILRCLNDGKILSKRPKGQLIVFNLETKCVKAYSMSAMILRFIFMTTWRAWRTLKEWRK</sequence>
<dbReference type="Pfam" id="PF07734">
    <property type="entry name" value="FBA_1"/>
    <property type="match status" value="1"/>
</dbReference>
<name>A0ABD3CFU4_9LAMI</name>
<dbReference type="NCBIfam" id="TIGR01640">
    <property type="entry name" value="F_box_assoc_1"/>
    <property type="match status" value="1"/>
</dbReference>
<dbReference type="EMBL" id="JAVIJP010000036">
    <property type="protein sequence ID" value="KAL3628748.1"/>
    <property type="molecule type" value="Genomic_DNA"/>
</dbReference>
<dbReference type="InterPro" id="IPR017451">
    <property type="entry name" value="F-box-assoc_interact_dom"/>
</dbReference>
<evidence type="ECO:0000313" key="2">
    <source>
        <dbReference type="EMBL" id="KAL3628748.1"/>
    </source>
</evidence>
<dbReference type="PANTHER" id="PTHR31672:SF13">
    <property type="entry name" value="F-BOX PROTEIN CPR30-LIKE"/>
    <property type="match status" value="1"/>
</dbReference>